<organism evidence="2 3">
    <name type="scientific">Senna tora</name>
    <dbReference type="NCBI Taxonomy" id="362788"/>
    <lineage>
        <taxon>Eukaryota</taxon>
        <taxon>Viridiplantae</taxon>
        <taxon>Streptophyta</taxon>
        <taxon>Embryophyta</taxon>
        <taxon>Tracheophyta</taxon>
        <taxon>Spermatophyta</taxon>
        <taxon>Magnoliopsida</taxon>
        <taxon>eudicotyledons</taxon>
        <taxon>Gunneridae</taxon>
        <taxon>Pentapetalae</taxon>
        <taxon>rosids</taxon>
        <taxon>fabids</taxon>
        <taxon>Fabales</taxon>
        <taxon>Fabaceae</taxon>
        <taxon>Caesalpinioideae</taxon>
        <taxon>Cassia clade</taxon>
        <taxon>Senna</taxon>
    </lineage>
</organism>
<name>A0A835CK86_9FABA</name>
<evidence type="ECO:0000313" key="3">
    <source>
        <dbReference type="Proteomes" id="UP000634136"/>
    </source>
</evidence>
<keyword evidence="3" id="KW-1185">Reference proteome</keyword>
<accession>A0A835CK86</accession>
<reference evidence="2" key="1">
    <citation type="submission" date="2020-09" db="EMBL/GenBank/DDBJ databases">
        <title>Genome-Enabled Discovery of Anthraquinone Biosynthesis in Senna tora.</title>
        <authorList>
            <person name="Kang S.-H."/>
            <person name="Pandey R.P."/>
            <person name="Lee C.-M."/>
            <person name="Sim J.-S."/>
            <person name="Jeong J.-T."/>
            <person name="Choi B.-S."/>
            <person name="Jung M."/>
            <person name="Ginzburg D."/>
            <person name="Zhao K."/>
            <person name="Won S.Y."/>
            <person name="Oh T.-J."/>
            <person name="Yu Y."/>
            <person name="Kim N.-H."/>
            <person name="Lee O.R."/>
            <person name="Lee T.-H."/>
            <person name="Bashyal P."/>
            <person name="Kim T.-S."/>
            <person name="Lee W.-H."/>
            <person name="Kawkins C."/>
            <person name="Kim C.-K."/>
            <person name="Kim J.S."/>
            <person name="Ahn B.O."/>
            <person name="Rhee S.Y."/>
            <person name="Sohng J.K."/>
        </authorList>
    </citation>
    <scope>NUCLEOTIDE SEQUENCE</scope>
    <source>
        <tissue evidence="2">Leaf</tissue>
    </source>
</reference>
<dbReference type="Proteomes" id="UP000634136">
    <property type="component" value="Unassembled WGS sequence"/>
</dbReference>
<sequence>MGRRRRWEWRCVKSGGWGVRSGGRRLSMATGQPRSRYESQDAHYVLEHLGEGKRRGIPARED</sequence>
<feature type="region of interest" description="Disordered" evidence="1">
    <location>
        <begin position="21"/>
        <end position="40"/>
    </location>
</feature>
<comment type="caution">
    <text evidence="2">The sequence shown here is derived from an EMBL/GenBank/DDBJ whole genome shotgun (WGS) entry which is preliminary data.</text>
</comment>
<evidence type="ECO:0000256" key="1">
    <source>
        <dbReference type="SAM" id="MobiDB-lite"/>
    </source>
</evidence>
<gene>
    <name evidence="2" type="ORF">G2W53_004475</name>
</gene>
<dbReference type="EMBL" id="JAAIUW010000002">
    <property type="protein sequence ID" value="KAF7842177.1"/>
    <property type="molecule type" value="Genomic_DNA"/>
</dbReference>
<protein>
    <submittedName>
        <fullName evidence="2">Uncharacterized protein</fullName>
    </submittedName>
</protein>
<dbReference type="AlphaFoldDB" id="A0A835CK86"/>
<proteinExistence type="predicted"/>
<evidence type="ECO:0000313" key="2">
    <source>
        <dbReference type="EMBL" id="KAF7842177.1"/>
    </source>
</evidence>